<gene>
    <name evidence="1" type="ORF">NQ317_006969</name>
</gene>
<evidence type="ECO:0000313" key="2">
    <source>
        <dbReference type="Proteomes" id="UP001162164"/>
    </source>
</evidence>
<dbReference type="EMBL" id="JAPWTJ010000484">
    <property type="protein sequence ID" value="KAJ8978023.1"/>
    <property type="molecule type" value="Genomic_DNA"/>
</dbReference>
<accession>A0ABQ9JK77</accession>
<comment type="caution">
    <text evidence="1">The sequence shown here is derived from an EMBL/GenBank/DDBJ whole genome shotgun (WGS) entry which is preliminary data.</text>
</comment>
<reference evidence="1" key="1">
    <citation type="journal article" date="2023" name="Insect Mol. Biol.">
        <title>Genome sequencing provides insights into the evolution of gene families encoding plant cell wall-degrading enzymes in longhorned beetles.</title>
        <authorList>
            <person name="Shin N.R."/>
            <person name="Okamura Y."/>
            <person name="Kirsch R."/>
            <person name="Pauchet Y."/>
        </authorList>
    </citation>
    <scope>NUCLEOTIDE SEQUENCE</scope>
    <source>
        <strain evidence="1">MMC_N1</strain>
    </source>
</reference>
<proteinExistence type="predicted"/>
<evidence type="ECO:0000313" key="1">
    <source>
        <dbReference type="EMBL" id="KAJ8978023.1"/>
    </source>
</evidence>
<dbReference type="Proteomes" id="UP001162164">
    <property type="component" value="Unassembled WGS sequence"/>
</dbReference>
<protein>
    <submittedName>
        <fullName evidence="1">Uncharacterized protein</fullName>
    </submittedName>
</protein>
<sequence>MRSSSQSSSGDPFEPWINPRLAKTKSSGVSVAAVGLILPSLYPRKHRWNAVSTVCYEHQL</sequence>
<name>A0ABQ9JK77_9CUCU</name>
<organism evidence="1 2">
    <name type="scientific">Molorchus minor</name>
    <dbReference type="NCBI Taxonomy" id="1323400"/>
    <lineage>
        <taxon>Eukaryota</taxon>
        <taxon>Metazoa</taxon>
        <taxon>Ecdysozoa</taxon>
        <taxon>Arthropoda</taxon>
        <taxon>Hexapoda</taxon>
        <taxon>Insecta</taxon>
        <taxon>Pterygota</taxon>
        <taxon>Neoptera</taxon>
        <taxon>Endopterygota</taxon>
        <taxon>Coleoptera</taxon>
        <taxon>Polyphaga</taxon>
        <taxon>Cucujiformia</taxon>
        <taxon>Chrysomeloidea</taxon>
        <taxon>Cerambycidae</taxon>
        <taxon>Lamiinae</taxon>
        <taxon>Monochamini</taxon>
        <taxon>Molorchus</taxon>
    </lineage>
</organism>
<keyword evidence="2" id="KW-1185">Reference proteome</keyword>